<protein>
    <submittedName>
        <fullName evidence="1">Uncharacterized protein</fullName>
    </submittedName>
</protein>
<dbReference type="AlphaFoldDB" id="A0A0F9ZG37"/>
<comment type="caution">
    <text evidence="1">The sequence shown here is derived from an EMBL/GenBank/DDBJ whole genome shotgun (WGS) entry which is preliminary data.</text>
</comment>
<gene>
    <name evidence="1" type="ORF">THAR02_08602</name>
</gene>
<accession>A0A0F9ZG37</accession>
<dbReference type="EMBL" id="JOKZ01000339">
    <property type="protein sequence ID" value="KKO99286.1"/>
    <property type="molecule type" value="Genomic_DNA"/>
</dbReference>
<evidence type="ECO:0000313" key="1">
    <source>
        <dbReference type="EMBL" id="KKO99286.1"/>
    </source>
</evidence>
<evidence type="ECO:0000313" key="2">
    <source>
        <dbReference type="Proteomes" id="UP000034112"/>
    </source>
</evidence>
<dbReference type="Proteomes" id="UP000034112">
    <property type="component" value="Unassembled WGS sequence"/>
</dbReference>
<sequence length="182" mass="20162">MPRLKITTAAAEPPSAEISLFSARSSPIAQDRTPVCPASAFWVLNSVFQHGRSSSLPDCYTRRDLVAISRALPPYPFRVQLDAMQRRGGTNSDSFSSCYRRARAFAFAGLEIEGLLARYSHRPRQRGEPGEPSSICFCTSLDPSFVDDLMVSNFSFWRFLACLPTCARMSYYADSQSGHSSA</sequence>
<name>A0A0F9ZG37_TRIHA</name>
<proteinExistence type="predicted"/>
<reference evidence="2" key="1">
    <citation type="journal article" date="2015" name="Genome Announc.">
        <title>Draft whole-genome sequence of the biocontrol agent Trichoderma harzianum T6776.</title>
        <authorList>
            <person name="Baroncelli R."/>
            <person name="Piaggeschi G."/>
            <person name="Fiorini L."/>
            <person name="Bertolini E."/>
            <person name="Zapparata A."/>
            <person name="Pe M.E."/>
            <person name="Sarrocco S."/>
            <person name="Vannacci G."/>
        </authorList>
    </citation>
    <scope>NUCLEOTIDE SEQUENCE [LARGE SCALE GENOMIC DNA]</scope>
    <source>
        <strain evidence="2">T6776</strain>
    </source>
</reference>
<organism evidence="1 2">
    <name type="scientific">Trichoderma harzianum</name>
    <name type="common">Hypocrea lixii</name>
    <dbReference type="NCBI Taxonomy" id="5544"/>
    <lineage>
        <taxon>Eukaryota</taxon>
        <taxon>Fungi</taxon>
        <taxon>Dikarya</taxon>
        <taxon>Ascomycota</taxon>
        <taxon>Pezizomycotina</taxon>
        <taxon>Sordariomycetes</taxon>
        <taxon>Hypocreomycetidae</taxon>
        <taxon>Hypocreales</taxon>
        <taxon>Hypocreaceae</taxon>
        <taxon>Trichoderma</taxon>
    </lineage>
</organism>